<evidence type="ECO:0000256" key="7">
    <source>
        <dbReference type="ARBA" id="ARBA00022840"/>
    </source>
</evidence>
<dbReference type="SUPFAM" id="SSF56112">
    <property type="entry name" value="Protein kinase-like (PK-like)"/>
    <property type="match status" value="1"/>
</dbReference>
<evidence type="ECO:0000313" key="16">
    <source>
        <dbReference type="Proteomes" id="UP000728032"/>
    </source>
</evidence>
<feature type="binding site" evidence="11">
    <location>
        <position position="60"/>
    </location>
    <ligand>
        <name>ATP</name>
        <dbReference type="ChEBI" id="CHEBI:30616"/>
    </ligand>
</feature>
<reference evidence="15" key="1">
    <citation type="submission" date="2020-11" db="EMBL/GenBank/DDBJ databases">
        <authorList>
            <person name="Tran Van P."/>
        </authorList>
    </citation>
    <scope>NUCLEOTIDE SEQUENCE</scope>
</reference>
<dbReference type="FunFam" id="1.10.510.10:FF:000203">
    <property type="entry name" value="Cyclin-dependent kinase 9"/>
    <property type="match status" value="1"/>
</dbReference>
<protein>
    <recommendedName>
        <fullName evidence="14">Protein kinase domain-containing protein</fullName>
    </recommendedName>
</protein>
<dbReference type="FunFam" id="3.30.200.20:FF:000227">
    <property type="entry name" value="Cyclin-dependent kinase 9"/>
    <property type="match status" value="1"/>
</dbReference>
<evidence type="ECO:0000256" key="3">
    <source>
        <dbReference type="ARBA" id="ARBA00022527"/>
    </source>
</evidence>
<evidence type="ECO:0000256" key="8">
    <source>
        <dbReference type="ARBA" id="ARBA00023015"/>
    </source>
</evidence>
<accession>A0A7R9LFB0</accession>
<evidence type="ECO:0000256" key="10">
    <source>
        <dbReference type="ARBA" id="ARBA00023242"/>
    </source>
</evidence>
<dbReference type="GO" id="GO:0005524">
    <property type="term" value="F:ATP binding"/>
    <property type="evidence" value="ECO:0007669"/>
    <property type="project" value="UniProtKB-UniRule"/>
</dbReference>
<evidence type="ECO:0000259" key="14">
    <source>
        <dbReference type="PROSITE" id="PS50011"/>
    </source>
</evidence>
<name>A0A7R9LFB0_9ACAR</name>
<dbReference type="EMBL" id="OC915434">
    <property type="protein sequence ID" value="CAD7640442.1"/>
    <property type="molecule type" value="Genomic_DNA"/>
</dbReference>
<proteinExistence type="inferred from homology"/>
<dbReference type="PANTHER" id="PTHR24056">
    <property type="entry name" value="CELL DIVISION PROTEIN KINASE"/>
    <property type="match status" value="1"/>
</dbReference>
<keyword evidence="16" id="KW-1185">Reference proteome</keyword>
<dbReference type="Proteomes" id="UP000728032">
    <property type="component" value="Unassembled WGS sequence"/>
</dbReference>
<dbReference type="Gene3D" id="3.30.200.20">
    <property type="entry name" value="Phosphorylase Kinase, domain 1"/>
    <property type="match status" value="1"/>
</dbReference>
<dbReference type="InterPro" id="IPR000719">
    <property type="entry name" value="Prot_kinase_dom"/>
</dbReference>
<dbReference type="PROSITE" id="PS00108">
    <property type="entry name" value="PROTEIN_KINASE_ST"/>
    <property type="match status" value="1"/>
</dbReference>
<evidence type="ECO:0000256" key="13">
    <source>
        <dbReference type="SAM" id="MobiDB-lite"/>
    </source>
</evidence>
<evidence type="ECO:0000256" key="2">
    <source>
        <dbReference type="ARBA" id="ARBA00006485"/>
    </source>
</evidence>
<feature type="region of interest" description="Disordered" evidence="13">
    <location>
        <begin position="363"/>
        <end position="396"/>
    </location>
</feature>
<dbReference type="InterPro" id="IPR050108">
    <property type="entry name" value="CDK"/>
</dbReference>
<keyword evidence="5 11" id="KW-0547">Nucleotide-binding</keyword>
<dbReference type="EMBL" id="CAJPVJ010000609">
    <property type="protein sequence ID" value="CAG2162969.1"/>
    <property type="molecule type" value="Genomic_DNA"/>
</dbReference>
<dbReference type="PANTHER" id="PTHR24056:SF233">
    <property type="entry name" value="CYCLIN-DEPENDENT KINASE 9"/>
    <property type="match status" value="1"/>
</dbReference>
<evidence type="ECO:0000256" key="5">
    <source>
        <dbReference type="ARBA" id="ARBA00022741"/>
    </source>
</evidence>
<evidence type="ECO:0000256" key="12">
    <source>
        <dbReference type="RuleBase" id="RU000304"/>
    </source>
</evidence>
<evidence type="ECO:0000313" key="15">
    <source>
        <dbReference type="EMBL" id="CAD7640442.1"/>
    </source>
</evidence>
<evidence type="ECO:0000256" key="6">
    <source>
        <dbReference type="ARBA" id="ARBA00022777"/>
    </source>
</evidence>
<dbReference type="SMART" id="SM00220">
    <property type="entry name" value="S_TKc"/>
    <property type="match status" value="1"/>
</dbReference>
<keyword evidence="6" id="KW-0418">Kinase</keyword>
<keyword evidence="7 11" id="KW-0067">ATP-binding</keyword>
<comment type="subcellular location">
    <subcellularLocation>
        <location evidence="1">Nucleus</location>
    </subcellularLocation>
</comment>
<keyword evidence="10" id="KW-0539">Nucleus</keyword>
<evidence type="ECO:0000256" key="11">
    <source>
        <dbReference type="PROSITE-ProRule" id="PRU10141"/>
    </source>
</evidence>
<dbReference type="Pfam" id="PF00069">
    <property type="entry name" value="Pkinase"/>
    <property type="match status" value="1"/>
</dbReference>
<dbReference type="GO" id="GO:0005634">
    <property type="term" value="C:nucleus"/>
    <property type="evidence" value="ECO:0007669"/>
    <property type="project" value="UniProtKB-SubCell"/>
</dbReference>
<dbReference type="InterPro" id="IPR011009">
    <property type="entry name" value="Kinase-like_dom_sf"/>
</dbReference>
<dbReference type="CDD" id="cd07865">
    <property type="entry name" value="STKc_CDK9"/>
    <property type="match status" value="1"/>
</dbReference>
<keyword evidence="9" id="KW-0804">Transcription</keyword>
<dbReference type="GO" id="GO:0008353">
    <property type="term" value="F:RNA polymerase II CTD heptapeptide repeat kinase activity"/>
    <property type="evidence" value="ECO:0007669"/>
    <property type="project" value="TreeGrafter"/>
</dbReference>
<dbReference type="InterPro" id="IPR017441">
    <property type="entry name" value="Protein_kinase_ATP_BS"/>
</dbReference>
<dbReference type="InterPro" id="IPR008271">
    <property type="entry name" value="Ser/Thr_kinase_AS"/>
</dbReference>
<dbReference type="PROSITE" id="PS50011">
    <property type="entry name" value="PROTEIN_KINASE_DOM"/>
    <property type="match status" value="1"/>
</dbReference>
<sequence>MRSNEEGAHYKSETGLIDDFDYPFCDDVSKYEKLTKIGQGTFGEVFKAKHRQTRKIVALKKVLMENEKEGFPITALREIKILQLLKHENVVPLIEICRTTTRTDSSAKYKATFYLVFDFCEHDLAGLLSNVNVKFSMGEIKKVMQQLLNGLFFIHSQKILHRDMKAANILITKNGVLKLADFGLARAISTSNKSHANRYTNRVVTLWYRPPELLLGERNYGSPVDLWGAGCIMAEMWTRSPIMQGATEQMQLNLISQLCGSITPEVWPGVDRLELYNKMELQKTQKRKVKDRLRVYVKDPYALDMLDKLLILDPSKRMDSDSALNHDFFWSDPMPQDLSKMLSQHTQSMFEYLTPARRRVVGPPPPQMPVGGVGGGPAGHGAHGAHQQPRPTSAADAQYVDRVF</sequence>
<evidence type="ECO:0000256" key="9">
    <source>
        <dbReference type="ARBA" id="ARBA00023163"/>
    </source>
</evidence>
<organism evidence="15">
    <name type="scientific">Oppiella nova</name>
    <dbReference type="NCBI Taxonomy" id="334625"/>
    <lineage>
        <taxon>Eukaryota</taxon>
        <taxon>Metazoa</taxon>
        <taxon>Ecdysozoa</taxon>
        <taxon>Arthropoda</taxon>
        <taxon>Chelicerata</taxon>
        <taxon>Arachnida</taxon>
        <taxon>Acari</taxon>
        <taxon>Acariformes</taxon>
        <taxon>Sarcoptiformes</taxon>
        <taxon>Oribatida</taxon>
        <taxon>Brachypylina</taxon>
        <taxon>Oppioidea</taxon>
        <taxon>Oppiidae</taxon>
        <taxon>Oppiella</taxon>
    </lineage>
</organism>
<evidence type="ECO:0000256" key="1">
    <source>
        <dbReference type="ARBA" id="ARBA00004123"/>
    </source>
</evidence>
<dbReference type="Gene3D" id="1.10.510.10">
    <property type="entry name" value="Transferase(Phosphotransferase) domain 1"/>
    <property type="match status" value="1"/>
</dbReference>
<feature type="compositionally biased region" description="Gly residues" evidence="13">
    <location>
        <begin position="371"/>
        <end position="382"/>
    </location>
</feature>
<keyword evidence="8" id="KW-0805">Transcription regulation</keyword>
<dbReference type="AlphaFoldDB" id="A0A7R9LFB0"/>
<evidence type="ECO:0000256" key="4">
    <source>
        <dbReference type="ARBA" id="ARBA00022679"/>
    </source>
</evidence>
<keyword evidence="4" id="KW-0808">Transferase</keyword>
<feature type="domain" description="Protein kinase" evidence="14">
    <location>
        <begin position="31"/>
        <end position="329"/>
    </location>
</feature>
<gene>
    <name evidence="15" type="ORF">ONB1V03_LOCUS2553</name>
</gene>
<dbReference type="PROSITE" id="PS00107">
    <property type="entry name" value="PROTEIN_KINASE_ATP"/>
    <property type="match status" value="1"/>
</dbReference>
<dbReference type="OrthoDB" id="204883at2759"/>
<dbReference type="GO" id="GO:0004693">
    <property type="term" value="F:cyclin-dependent protein serine/threonine kinase activity"/>
    <property type="evidence" value="ECO:0007669"/>
    <property type="project" value="TreeGrafter"/>
</dbReference>
<comment type="similarity">
    <text evidence="2">Belongs to the protein kinase superfamily. CMGC Ser/Thr protein kinase family. CDC2/CDKX subfamily.</text>
</comment>
<keyword evidence="3 12" id="KW-0723">Serine/threonine-protein kinase</keyword>